<reference evidence="5" key="1">
    <citation type="journal article" date="2021" name="Proc. Natl. Acad. Sci. U.S.A.">
        <title>A Catalog of Tens of Thousands of Viruses from Human Metagenomes Reveals Hidden Associations with Chronic Diseases.</title>
        <authorList>
            <person name="Tisza M.J."/>
            <person name="Buck C.B."/>
        </authorList>
    </citation>
    <scope>NUCLEOTIDE SEQUENCE</scope>
    <source>
        <strain evidence="5">Ct0qt9</strain>
    </source>
</reference>
<evidence type="ECO:0000259" key="4">
    <source>
        <dbReference type="SMART" id="SM00507"/>
    </source>
</evidence>
<sequence length="115" mass="13284">MRTLSTNQNNRNAWHYLYSKKAWKQLRLDHLAKEPLCVYCQREGRLTPATVVDHIKAHKGNLSLFYSPSNLQSLCKLHHDSSKQKAESNKVNDIGCDENGFPLDPEHHFNRGRGE</sequence>
<organism evidence="5">
    <name type="scientific">Siphoviridae sp. ct0qt9</name>
    <dbReference type="NCBI Taxonomy" id="2825298"/>
    <lineage>
        <taxon>Viruses</taxon>
        <taxon>Duplodnaviria</taxon>
        <taxon>Heunggongvirae</taxon>
        <taxon>Uroviricota</taxon>
        <taxon>Caudoviricetes</taxon>
    </lineage>
</organism>
<dbReference type="PANTHER" id="PTHR41286:SF1">
    <property type="entry name" value="HNH NUCLEASE YAJD-RELATED"/>
    <property type="match status" value="1"/>
</dbReference>
<dbReference type="SMART" id="SM00507">
    <property type="entry name" value="HNHc"/>
    <property type="match status" value="1"/>
</dbReference>
<evidence type="ECO:0000256" key="1">
    <source>
        <dbReference type="ARBA" id="ARBA00022722"/>
    </source>
</evidence>
<accession>A0A8S5P1I4</accession>
<name>A0A8S5P1I4_9CAUD</name>
<dbReference type="InterPro" id="IPR003615">
    <property type="entry name" value="HNH_nuc"/>
</dbReference>
<dbReference type="GO" id="GO:0003676">
    <property type="term" value="F:nucleic acid binding"/>
    <property type="evidence" value="ECO:0007669"/>
    <property type="project" value="InterPro"/>
</dbReference>
<evidence type="ECO:0000256" key="3">
    <source>
        <dbReference type="SAM" id="MobiDB-lite"/>
    </source>
</evidence>
<feature type="compositionally biased region" description="Basic and acidic residues" evidence="3">
    <location>
        <begin position="104"/>
        <end position="115"/>
    </location>
</feature>
<dbReference type="InterPro" id="IPR002711">
    <property type="entry name" value="HNH"/>
</dbReference>
<dbReference type="CDD" id="cd00085">
    <property type="entry name" value="HNHc"/>
    <property type="match status" value="1"/>
</dbReference>
<proteinExistence type="predicted"/>
<feature type="region of interest" description="Disordered" evidence="3">
    <location>
        <begin position="86"/>
        <end position="115"/>
    </location>
</feature>
<keyword evidence="1" id="KW-0540">Nuclease</keyword>
<dbReference type="Gene3D" id="1.10.30.50">
    <property type="match status" value="1"/>
</dbReference>
<protein>
    <submittedName>
        <fullName evidence="5">HNH endonuclease</fullName>
    </submittedName>
</protein>
<keyword evidence="5" id="KW-0255">Endonuclease</keyword>
<dbReference type="PANTHER" id="PTHR41286">
    <property type="entry name" value="HNH NUCLEASE YAJD-RELATED"/>
    <property type="match status" value="1"/>
</dbReference>
<feature type="domain" description="HNH nuclease" evidence="4">
    <location>
        <begin position="25"/>
        <end position="80"/>
    </location>
</feature>
<dbReference type="GO" id="GO:0008270">
    <property type="term" value="F:zinc ion binding"/>
    <property type="evidence" value="ECO:0007669"/>
    <property type="project" value="InterPro"/>
</dbReference>
<dbReference type="GO" id="GO:0016787">
    <property type="term" value="F:hydrolase activity"/>
    <property type="evidence" value="ECO:0007669"/>
    <property type="project" value="UniProtKB-KW"/>
</dbReference>
<dbReference type="EMBL" id="BK015298">
    <property type="protein sequence ID" value="DAE00076.1"/>
    <property type="molecule type" value="Genomic_DNA"/>
</dbReference>
<evidence type="ECO:0000313" key="5">
    <source>
        <dbReference type="EMBL" id="DAE00076.1"/>
    </source>
</evidence>
<evidence type="ECO:0000256" key="2">
    <source>
        <dbReference type="ARBA" id="ARBA00022801"/>
    </source>
</evidence>
<keyword evidence="2" id="KW-0378">Hydrolase</keyword>
<dbReference type="GO" id="GO:0004519">
    <property type="term" value="F:endonuclease activity"/>
    <property type="evidence" value="ECO:0007669"/>
    <property type="project" value="UniProtKB-KW"/>
</dbReference>
<dbReference type="Pfam" id="PF01844">
    <property type="entry name" value="HNH"/>
    <property type="match status" value="1"/>
</dbReference>